<dbReference type="InParanoid" id="I0JZY5"/>
<dbReference type="EMBL" id="CAHT01000089">
    <property type="protein sequence ID" value="CCG92804.1"/>
    <property type="molecule type" value="Genomic_DNA"/>
</dbReference>
<sequence>MVRRASNDSVHLSHLNGMMFSSIWPVRFLTSSLAECIILGRISTPSFSLWRAYSTWNLDKVLVSVNG</sequence>
<dbReference type="Proteomes" id="UP000004837">
    <property type="component" value="Unassembled WGS sequence"/>
</dbReference>
<dbReference type="AlphaFoldDB" id="I0JZY5"/>
<reference evidence="1 2" key="1">
    <citation type="journal article" date="2012" name="J. Bacteriol.">
        <title>Draft Genome Sequence of the Volcano-Inhabiting Thermoacidophilic Methanotroph Methylacidiphilum fumariolicum Strain SolV.</title>
        <authorList>
            <person name="Khadem A.F."/>
            <person name="Wieczorek A.S."/>
            <person name="Pol A."/>
            <person name="Vuilleumier S."/>
            <person name="Harhangi H.R."/>
            <person name="Dunfield P.F."/>
            <person name="Kalyuzhnaya M.G."/>
            <person name="Murrell J.C."/>
            <person name="Francoijs K.-J."/>
            <person name="Stunnenberg H.G."/>
            <person name="Stein L.Y."/>
            <person name="DiSpirito A.A."/>
            <person name="Semrau J.D."/>
            <person name="Lajus A."/>
            <person name="Medigue C."/>
            <person name="Klotz M.G."/>
            <person name="Jetten M.S.M."/>
            <person name="Op den Camp H.J.M."/>
        </authorList>
    </citation>
    <scope>NUCLEOTIDE SEQUENCE [LARGE SCALE GENOMIC DNA]</scope>
    <source>
        <strain evidence="1 2">SolV</strain>
    </source>
</reference>
<organism evidence="1 2">
    <name type="scientific">Methylacidiphilum fumariolicum (strain SolV)</name>
    <dbReference type="NCBI Taxonomy" id="1156937"/>
    <lineage>
        <taxon>Bacteria</taxon>
        <taxon>Pseudomonadati</taxon>
        <taxon>Verrucomicrobiota</taxon>
        <taxon>Methylacidiphilae</taxon>
        <taxon>Methylacidiphilales</taxon>
        <taxon>Methylacidiphilaceae</taxon>
        <taxon>Methylacidiphilum (ex Ratnadevi et al. 2023)</taxon>
    </lineage>
</organism>
<evidence type="ECO:0000313" key="1">
    <source>
        <dbReference type="EMBL" id="CCG92804.1"/>
    </source>
</evidence>
<proteinExistence type="predicted"/>
<name>I0JZY5_METFB</name>
<protein>
    <submittedName>
        <fullName evidence="1">Uncharacterized protein</fullName>
    </submittedName>
</protein>
<comment type="caution">
    <text evidence="1">The sequence shown here is derived from an EMBL/GenBank/DDBJ whole genome shotgun (WGS) entry which is preliminary data.</text>
</comment>
<accession>I0JZY5</accession>
<gene>
    <name evidence="1" type="ORF">MFUM_800019</name>
</gene>
<evidence type="ECO:0000313" key="2">
    <source>
        <dbReference type="Proteomes" id="UP000004837"/>
    </source>
</evidence>